<dbReference type="AlphaFoldDB" id="A0AAD6ZLW1"/>
<comment type="caution">
    <text evidence="3">The sequence shown here is derived from an EMBL/GenBank/DDBJ whole genome shotgun (WGS) entry which is preliminary data.</text>
</comment>
<keyword evidence="1" id="KW-0732">Signal</keyword>
<dbReference type="Gene3D" id="3.10.450.50">
    <property type="match status" value="1"/>
</dbReference>
<gene>
    <name evidence="3" type="ORF">DFH08DRAFT_1084299</name>
</gene>
<dbReference type="InterPro" id="IPR037401">
    <property type="entry name" value="SnoaL-like"/>
</dbReference>
<dbReference type="Pfam" id="PF13577">
    <property type="entry name" value="SnoaL_4"/>
    <property type="match status" value="1"/>
</dbReference>
<name>A0AAD6ZLW1_9AGAR</name>
<feature type="chain" id="PRO_5041938284" description="SnoaL-like domain-containing protein" evidence="1">
    <location>
        <begin position="22"/>
        <end position="195"/>
    </location>
</feature>
<dbReference type="InterPro" id="IPR032710">
    <property type="entry name" value="NTF2-like_dom_sf"/>
</dbReference>
<feature type="signal peptide" evidence="1">
    <location>
        <begin position="1"/>
        <end position="21"/>
    </location>
</feature>
<evidence type="ECO:0000313" key="4">
    <source>
        <dbReference type="Proteomes" id="UP001218218"/>
    </source>
</evidence>
<evidence type="ECO:0000313" key="3">
    <source>
        <dbReference type="EMBL" id="KAJ7328746.1"/>
    </source>
</evidence>
<dbReference type="SUPFAM" id="SSF54427">
    <property type="entry name" value="NTF2-like"/>
    <property type="match status" value="1"/>
</dbReference>
<accession>A0AAD6ZLW1</accession>
<dbReference type="Proteomes" id="UP001218218">
    <property type="component" value="Unassembled WGS sequence"/>
</dbReference>
<reference evidence="3" key="1">
    <citation type="submission" date="2023-03" db="EMBL/GenBank/DDBJ databases">
        <title>Massive genome expansion in bonnet fungi (Mycena s.s.) driven by repeated elements and novel gene families across ecological guilds.</title>
        <authorList>
            <consortium name="Lawrence Berkeley National Laboratory"/>
            <person name="Harder C.B."/>
            <person name="Miyauchi S."/>
            <person name="Viragh M."/>
            <person name="Kuo A."/>
            <person name="Thoen E."/>
            <person name="Andreopoulos B."/>
            <person name="Lu D."/>
            <person name="Skrede I."/>
            <person name="Drula E."/>
            <person name="Henrissat B."/>
            <person name="Morin E."/>
            <person name="Kohler A."/>
            <person name="Barry K."/>
            <person name="LaButti K."/>
            <person name="Morin E."/>
            <person name="Salamov A."/>
            <person name="Lipzen A."/>
            <person name="Mereny Z."/>
            <person name="Hegedus B."/>
            <person name="Baldrian P."/>
            <person name="Stursova M."/>
            <person name="Weitz H."/>
            <person name="Taylor A."/>
            <person name="Grigoriev I.V."/>
            <person name="Nagy L.G."/>
            <person name="Martin F."/>
            <person name="Kauserud H."/>
        </authorList>
    </citation>
    <scope>NUCLEOTIDE SEQUENCE</scope>
    <source>
        <strain evidence="3">CBHHK002</strain>
    </source>
</reference>
<sequence length="195" mass="21060">MHLRVPDLLAVLLGVAHTSLATTPAPPFPSINLTSTTPISPFDLPALLPVPSHPNLAASELIRTTLGHYPLSIDGKNFEALALVFAADAVANYSAPLNVLTPLATIQAVLASSLEKVTTQHSLGTQVIEVLSENEAFSVTYYTATHFGMGVYEGEIAVAYGQYQDYWVLRHQSWKIQKRNLVYMGPGIGNLSIFT</sequence>
<dbReference type="EMBL" id="JARIHO010000038">
    <property type="protein sequence ID" value="KAJ7328746.1"/>
    <property type="molecule type" value="Genomic_DNA"/>
</dbReference>
<feature type="domain" description="SnoaL-like" evidence="2">
    <location>
        <begin position="56"/>
        <end position="180"/>
    </location>
</feature>
<dbReference type="CDD" id="cd00531">
    <property type="entry name" value="NTF2_like"/>
    <property type="match status" value="1"/>
</dbReference>
<organism evidence="3 4">
    <name type="scientific">Mycena albidolilacea</name>
    <dbReference type="NCBI Taxonomy" id="1033008"/>
    <lineage>
        <taxon>Eukaryota</taxon>
        <taxon>Fungi</taxon>
        <taxon>Dikarya</taxon>
        <taxon>Basidiomycota</taxon>
        <taxon>Agaricomycotina</taxon>
        <taxon>Agaricomycetes</taxon>
        <taxon>Agaricomycetidae</taxon>
        <taxon>Agaricales</taxon>
        <taxon>Marasmiineae</taxon>
        <taxon>Mycenaceae</taxon>
        <taxon>Mycena</taxon>
    </lineage>
</organism>
<proteinExistence type="predicted"/>
<evidence type="ECO:0000259" key="2">
    <source>
        <dbReference type="Pfam" id="PF13577"/>
    </source>
</evidence>
<keyword evidence="4" id="KW-1185">Reference proteome</keyword>
<protein>
    <recommendedName>
        <fullName evidence="2">SnoaL-like domain-containing protein</fullName>
    </recommendedName>
</protein>
<evidence type="ECO:0000256" key="1">
    <source>
        <dbReference type="SAM" id="SignalP"/>
    </source>
</evidence>